<gene>
    <name evidence="2" type="ORF">GSTENG00009110001</name>
</gene>
<organism evidence="2">
    <name type="scientific">Tetraodon nigroviridis</name>
    <name type="common">Spotted green pufferfish</name>
    <name type="synonym">Chelonodon nigroviridis</name>
    <dbReference type="NCBI Taxonomy" id="99883"/>
    <lineage>
        <taxon>Eukaryota</taxon>
        <taxon>Metazoa</taxon>
        <taxon>Chordata</taxon>
        <taxon>Craniata</taxon>
        <taxon>Vertebrata</taxon>
        <taxon>Euteleostomi</taxon>
        <taxon>Actinopterygii</taxon>
        <taxon>Neopterygii</taxon>
        <taxon>Teleostei</taxon>
        <taxon>Neoteleostei</taxon>
        <taxon>Acanthomorphata</taxon>
        <taxon>Eupercaria</taxon>
        <taxon>Tetraodontiformes</taxon>
        <taxon>Tetradontoidea</taxon>
        <taxon>Tetraodontidae</taxon>
        <taxon>Tetraodon</taxon>
    </lineage>
</organism>
<reference evidence="2" key="2">
    <citation type="submission" date="2004-02" db="EMBL/GenBank/DDBJ databases">
        <authorList>
            <consortium name="Genoscope"/>
            <consortium name="Whitehead Institute Centre for Genome Research"/>
        </authorList>
    </citation>
    <scope>NUCLEOTIDE SEQUENCE</scope>
</reference>
<dbReference type="KEGG" id="tng:GSTEN00009110G001"/>
<sequence length="102" mass="10885">MTGKREAERWDPRKRGQGCPFAQERRRGSAVEVAGTPASTGSKHQRQEPKAGGNFKAESGGSALPPRTADSNWVSKVGGKLNSAWFLIAPACDFLTDAITAN</sequence>
<dbReference type="AlphaFoldDB" id="Q4T0W4"/>
<feature type="region of interest" description="Disordered" evidence="1">
    <location>
        <begin position="1"/>
        <end position="71"/>
    </location>
</feature>
<evidence type="ECO:0000256" key="1">
    <source>
        <dbReference type="SAM" id="MobiDB-lite"/>
    </source>
</evidence>
<comment type="caution">
    <text evidence="2">The sequence shown here is derived from an EMBL/GenBank/DDBJ whole genome shotgun (WGS) entry which is preliminary data.</text>
</comment>
<protein>
    <submittedName>
        <fullName evidence="2">(spotted green pufferfish) hypothetical protein</fullName>
    </submittedName>
</protein>
<feature type="compositionally biased region" description="Basic and acidic residues" evidence="1">
    <location>
        <begin position="1"/>
        <end position="14"/>
    </location>
</feature>
<name>Q4T0W4_TETNG</name>
<proteinExistence type="predicted"/>
<accession>Q4T0W4</accession>
<reference evidence="2" key="1">
    <citation type="journal article" date="2004" name="Nature">
        <title>Genome duplication in the teleost fish Tetraodon nigroviridis reveals the early vertebrate proto-karyotype.</title>
        <authorList>
            <person name="Jaillon O."/>
            <person name="Aury J.-M."/>
            <person name="Brunet F."/>
            <person name="Petit J.-L."/>
            <person name="Stange-Thomann N."/>
            <person name="Mauceli E."/>
            <person name="Bouneau L."/>
            <person name="Fischer C."/>
            <person name="Ozouf-Costaz C."/>
            <person name="Bernot A."/>
            <person name="Nicaud S."/>
            <person name="Jaffe D."/>
            <person name="Fisher S."/>
            <person name="Lutfalla G."/>
            <person name="Dossat C."/>
            <person name="Segurens B."/>
            <person name="Dasilva C."/>
            <person name="Salanoubat M."/>
            <person name="Levy M."/>
            <person name="Boudet N."/>
            <person name="Castellano S."/>
            <person name="Anthouard V."/>
            <person name="Jubin C."/>
            <person name="Castelli V."/>
            <person name="Katinka M."/>
            <person name="Vacherie B."/>
            <person name="Biemont C."/>
            <person name="Skalli Z."/>
            <person name="Cattolico L."/>
            <person name="Poulain J."/>
            <person name="De Berardinis V."/>
            <person name="Cruaud C."/>
            <person name="Duprat S."/>
            <person name="Brottier P."/>
            <person name="Coutanceau J.-P."/>
            <person name="Gouzy J."/>
            <person name="Parra G."/>
            <person name="Lardier G."/>
            <person name="Chapple C."/>
            <person name="McKernan K.J."/>
            <person name="McEwan P."/>
            <person name="Bosak S."/>
            <person name="Kellis M."/>
            <person name="Volff J.-N."/>
            <person name="Guigo R."/>
            <person name="Zody M.C."/>
            <person name="Mesirov J."/>
            <person name="Lindblad-Toh K."/>
            <person name="Birren B."/>
            <person name="Nusbaum C."/>
            <person name="Kahn D."/>
            <person name="Robinson-Rechavi M."/>
            <person name="Laudet V."/>
            <person name="Schachter V."/>
            <person name="Quetier F."/>
            <person name="Saurin W."/>
            <person name="Scarpelli C."/>
            <person name="Wincker P."/>
            <person name="Lander E.S."/>
            <person name="Weissenbach J."/>
            <person name="Roest Crollius H."/>
        </authorList>
    </citation>
    <scope>NUCLEOTIDE SEQUENCE [LARGE SCALE GENOMIC DNA]</scope>
</reference>
<evidence type="ECO:0000313" key="2">
    <source>
        <dbReference type="EMBL" id="CAF93468.1"/>
    </source>
</evidence>
<dbReference type="EMBL" id="CAAE01010823">
    <property type="protein sequence ID" value="CAF93468.1"/>
    <property type="molecule type" value="Genomic_DNA"/>
</dbReference>